<dbReference type="EMBL" id="CP020442">
    <property type="protein sequence ID" value="ARC37558.1"/>
    <property type="molecule type" value="Genomic_DNA"/>
</dbReference>
<proteinExistence type="predicted"/>
<keyword evidence="2" id="KW-1185">Reference proteome</keyword>
<dbReference type="KEGG" id="pye:A6J80_15345"/>
<protein>
    <recommendedName>
        <fullName evidence="3">Nuclease-associated modular DNA-binding 1 domain-containing protein</fullName>
    </recommendedName>
</protein>
<evidence type="ECO:0000313" key="1">
    <source>
        <dbReference type="EMBL" id="ARC37558.1"/>
    </source>
</evidence>
<organism evidence="1 2">
    <name type="scientific">Paracoccus yeei</name>
    <dbReference type="NCBI Taxonomy" id="147645"/>
    <lineage>
        <taxon>Bacteria</taxon>
        <taxon>Pseudomonadati</taxon>
        <taxon>Pseudomonadota</taxon>
        <taxon>Alphaproteobacteria</taxon>
        <taxon>Rhodobacterales</taxon>
        <taxon>Paracoccaceae</taxon>
        <taxon>Paracoccus</taxon>
    </lineage>
</organism>
<name>A0A1V0GUR7_9RHOB</name>
<evidence type="ECO:0000313" key="2">
    <source>
        <dbReference type="Proteomes" id="UP000191257"/>
    </source>
</evidence>
<gene>
    <name evidence="1" type="ORF">A6J80_15345</name>
</gene>
<dbReference type="STRING" id="147645.A6J80_15345"/>
<dbReference type="RefSeq" id="WP_080622066.1">
    <property type="nucleotide sequence ID" value="NZ_CAWMZI010000001.1"/>
</dbReference>
<sequence>MNALTSFGEFSPAPAPVPAPAKTKAPAPRVIRHGTIRGYVTHGCRCDVCRTVEMERQRRYRARMKAGEVARRPNDPNAVPVMVRGTLYPSIAAAAQALGVMPSTISGHLRRHGHCDFVGLGQKSPAHNRDAHRTTPIAIHGRRFPSIKAASDYLGVPYGWLYKAIRTGRPANAGDRILAALMRADAQTEGRA</sequence>
<evidence type="ECO:0008006" key="3">
    <source>
        <dbReference type="Google" id="ProtNLM"/>
    </source>
</evidence>
<dbReference type="Proteomes" id="UP000191257">
    <property type="component" value="Chromosome"/>
</dbReference>
<reference evidence="1" key="1">
    <citation type="submission" date="2017-12" db="EMBL/GenBank/DDBJ databases">
        <title>FDA dAtabase for Regulatory Grade micrObial Sequences (FDA-ARGOS): Supporting development and validation of Infectious Disease Dx tests.</title>
        <authorList>
            <person name="Campos J."/>
            <person name="Goldberg B."/>
            <person name="Tallon L."/>
            <person name="Sadzewicz L."/>
            <person name="Sengamalay N."/>
            <person name="Ott S."/>
            <person name="Godinez A."/>
            <person name="Nagaraj S."/>
            <person name="Vyas G."/>
            <person name="Aluvathingal J."/>
            <person name="Nadendla S."/>
            <person name="Geyer C."/>
            <person name="Nandy P."/>
            <person name="Hobson J."/>
            <person name="Sichtig H."/>
        </authorList>
    </citation>
    <scope>NUCLEOTIDE SEQUENCE</scope>
    <source>
        <strain evidence="1">FDAARGOS_252</strain>
    </source>
</reference>
<accession>A0A1V0GUR7</accession>
<dbReference type="AlphaFoldDB" id="A0A1V0GUR7"/>